<dbReference type="Proteomes" id="UP000095282">
    <property type="component" value="Unplaced"/>
</dbReference>
<sequence length="73" mass="8551">MAGYSKYSPVPGDFVMAHTQLPMPILIEVVFNHPVAEDQQRQFIIRRSLVNQVRDYFDRMGYGIIVRRIIQID</sequence>
<proteinExistence type="predicted"/>
<keyword evidence="1" id="KW-1185">Reference proteome</keyword>
<dbReference type="AlphaFoldDB" id="A0A1I7TN68"/>
<evidence type="ECO:0000313" key="1">
    <source>
        <dbReference type="Proteomes" id="UP000095282"/>
    </source>
</evidence>
<organism evidence="1 2">
    <name type="scientific">Caenorhabditis tropicalis</name>
    <dbReference type="NCBI Taxonomy" id="1561998"/>
    <lineage>
        <taxon>Eukaryota</taxon>
        <taxon>Metazoa</taxon>
        <taxon>Ecdysozoa</taxon>
        <taxon>Nematoda</taxon>
        <taxon>Chromadorea</taxon>
        <taxon>Rhabditida</taxon>
        <taxon>Rhabditina</taxon>
        <taxon>Rhabditomorpha</taxon>
        <taxon>Rhabditoidea</taxon>
        <taxon>Rhabditidae</taxon>
        <taxon>Peloderinae</taxon>
        <taxon>Caenorhabditis</taxon>
    </lineage>
</organism>
<accession>A0A1I7TN68</accession>
<protein>
    <submittedName>
        <fullName evidence="2">MurNAc-LAA domain-containing protein</fullName>
    </submittedName>
</protein>
<name>A0A1I7TN68_9PELO</name>
<evidence type="ECO:0000313" key="2">
    <source>
        <dbReference type="WBParaSite" id="Csp11.Scaffold629.g10100.t1"/>
    </source>
</evidence>
<reference evidence="2" key="1">
    <citation type="submission" date="2016-11" db="UniProtKB">
        <authorList>
            <consortium name="WormBaseParasite"/>
        </authorList>
    </citation>
    <scope>IDENTIFICATION</scope>
</reference>
<dbReference type="WBParaSite" id="Csp11.Scaffold629.g10100.t1">
    <property type="protein sequence ID" value="Csp11.Scaffold629.g10100.t1"/>
    <property type="gene ID" value="Csp11.Scaffold629.g10100"/>
</dbReference>